<keyword evidence="2" id="KW-0677">Repeat</keyword>
<dbReference type="AlphaFoldDB" id="A0A821JWZ4"/>
<evidence type="ECO:0000313" key="14">
    <source>
        <dbReference type="Proteomes" id="UP000663873"/>
    </source>
</evidence>
<evidence type="ECO:0000256" key="1">
    <source>
        <dbReference type="ARBA" id="ARBA00022729"/>
    </source>
</evidence>
<keyword evidence="14" id="KW-1185">Reference proteome</keyword>
<evidence type="ECO:0000313" key="10">
    <source>
        <dbReference type="EMBL" id="CAF4504773.1"/>
    </source>
</evidence>
<dbReference type="Proteomes" id="UP000663825">
    <property type="component" value="Unassembled WGS sequence"/>
</dbReference>
<gene>
    <name evidence="8" type="ORF">FME351_LOCUS17973</name>
    <name evidence="7" type="ORF">GRG538_LOCUS14030</name>
    <name evidence="10" type="ORF">HFQ381_LOCUS28038</name>
    <name evidence="6" type="ORF">LUA448_LOCUS19239</name>
    <name evidence="12" type="ORF">QYT958_LOCUS19005</name>
    <name evidence="5" type="ORF">TIS948_LOCUS25016</name>
    <name evidence="11" type="ORF">TSG867_LOCUS28429</name>
    <name evidence="9" type="ORF">UJA718_LOCUS26430</name>
</gene>
<evidence type="ECO:0000256" key="3">
    <source>
        <dbReference type="ARBA" id="ARBA00023180"/>
    </source>
</evidence>
<evidence type="ECO:0000256" key="2">
    <source>
        <dbReference type="ARBA" id="ARBA00022737"/>
    </source>
</evidence>
<evidence type="ECO:0000313" key="5">
    <source>
        <dbReference type="EMBL" id="CAF3370504.1"/>
    </source>
</evidence>
<reference evidence="12" key="1">
    <citation type="submission" date="2021-02" db="EMBL/GenBank/DDBJ databases">
        <authorList>
            <person name="Nowell W R."/>
        </authorList>
    </citation>
    <scope>NUCLEOTIDE SEQUENCE</scope>
</reference>
<dbReference type="InterPro" id="IPR011042">
    <property type="entry name" value="6-blade_b-propeller_TolB-like"/>
</dbReference>
<protein>
    <submittedName>
        <fullName evidence="12">Uncharacterized protein</fullName>
    </submittedName>
</protein>
<dbReference type="Gene3D" id="2.120.10.30">
    <property type="entry name" value="TolB, C-terminal domain"/>
    <property type="match status" value="2"/>
</dbReference>
<evidence type="ECO:0000256" key="4">
    <source>
        <dbReference type="PROSITE-ProRule" id="PRU00504"/>
    </source>
</evidence>
<name>A0A821JWZ4_9BILA</name>
<dbReference type="Proteomes" id="UP000663873">
    <property type="component" value="Unassembled WGS sequence"/>
</dbReference>
<sequence length="310" mass="33844">MRASVIDIFSNARWQQNGVIVAGGNGQGSAINQLSVPYSSYVDDCQTAYVAEYFNHRIVEWKSGATSGQVIAGGNGPGNGANQLSHPLDVIVDKERNSLIICDHANLRVVRWPRQNGRSGETIVSNNHCAGLTIDENGSLYVVNYGQHEVRRYRMGKSQGTVVAGGDGNGNRLNQLTYPHYVFVDPDHSVYVSDNENHRVMKWMDGAKQGIVVAGGQGRWSSFTQLSYPYGVVVDQLGTVYVADQGNARIMRWLKGATQGSVIVGGNGGGVQSNQLNRSSGLLFDRHGNFYVVEQGNHRVQKFNLESNNN</sequence>
<dbReference type="Proteomes" id="UP000663851">
    <property type="component" value="Unassembled WGS sequence"/>
</dbReference>
<dbReference type="Gene3D" id="2.40.10.500">
    <property type="match status" value="1"/>
</dbReference>
<dbReference type="Proteomes" id="UP000663872">
    <property type="component" value="Unassembled WGS sequence"/>
</dbReference>
<dbReference type="PANTHER" id="PTHR10680:SF28">
    <property type="entry name" value="SMP-30_GLUCONOLACTONASE_LRE-LIKE REGION DOMAIN-CONTAINING PROTEIN"/>
    <property type="match status" value="1"/>
</dbReference>
<accession>A0A821JWZ4</accession>
<evidence type="ECO:0000313" key="7">
    <source>
        <dbReference type="EMBL" id="CAF3448422.1"/>
    </source>
</evidence>
<dbReference type="EMBL" id="CAJNYD010002442">
    <property type="protein sequence ID" value="CAF3418907.1"/>
    <property type="molecule type" value="Genomic_DNA"/>
</dbReference>
<dbReference type="EMBL" id="CAJOBP010006869">
    <property type="protein sequence ID" value="CAF4502486.1"/>
    <property type="molecule type" value="Genomic_DNA"/>
</dbReference>
<dbReference type="EMBL" id="CAJOBO010003840">
    <property type="protein sequence ID" value="CAF4504773.1"/>
    <property type="molecule type" value="Genomic_DNA"/>
</dbReference>
<keyword evidence="3" id="KW-0325">Glycoprotein</keyword>
<evidence type="ECO:0000313" key="8">
    <source>
        <dbReference type="EMBL" id="CAF3521483.1"/>
    </source>
</evidence>
<dbReference type="SUPFAM" id="SSF101898">
    <property type="entry name" value="NHL repeat"/>
    <property type="match status" value="1"/>
</dbReference>
<dbReference type="EMBL" id="CAJNYU010002241">
    <property type="protein sequence ID" value="CAF3521483.1"/>
    <property type="molecule type" value="Genomic_DNA"/>
</dbReference>
<dbReference type="EMBL" id="CAJOBQ010003572">
    <property type="protein sequence ID" value="CAF4610888.1"/>
    <property type="molecule type" value="Genomic_DNA"/>
</dbReference>
<dbReference type="GO" id="GO:0005576">
    <property type="term" value="C:extracellular region"/>
    <property type="evidence" value="ECO:0007669"/>
    <property type="project" value="TreeGrafter"/>
</dbReference>
<dbReference type="EMBL" id="CAJOBR010003071">
    <property type="protein sequence ID" value="CAF4721665.1"/>
    <property type="molecule type" value="Genomic_DNA"/>
</dbReference>
<keyword evidence="1" id="KW-0732">Signal</keyword>
<dbReference type="PROSITE" id="PS51125">
    <property type="entry name" value="NHL"/>
    <property type="match status" value="1"/>
</dbReference>
<dbReference type="EMBL" id="CAJNXB010004322">
    <property type="protein sequence ID" value="CAF3370504.1"/>
    <property type="molecule type" value="Genomic_DNA"/>
</dbReference>
<dbReference type="Pfam" id="PF01436">
    <property type="entry name" value="NHL"/>
    <property type="match status" value="2"/>
</dbReference>
<evidence type="ECO:0000313" key="11">
    <source>
        <dbReference type="EMBL" id="CAF4610888.1"/>
    </source>
</evidence>
<dbReference type="OrthoDB" id="342730at2759"/>
<evidence type="ECO:0000313" key="6">
    <source>
        <dbReference type="EMBL" id="CAF3418907.1"/>
    </source>
</evidence>
<organism evidence="12 13">
    <name type="scientific">Rotaria socialis</name>
    <dbReference type="NCBI Taxonomy" id="392032"/>
    <lineage>
        <taxon>Eukaryota</taxon>
        <taxon>Metazoa</taxon>
        <taxon>Spiralia</taxon>
        <taxon>Gnathifera</taxon>
        <taxon>Rotifera</taxon>
        <taxon>Eurotatoria</taxon>
        <taxon>Bdelloidea</taxon>
        <taxon>Philodinida</taxon>
        <taxon>Philodinidae</taxon>
        <taxon>Rotaria</taxon>
    </lineage>
</organism>
<dbReference type="EMBL" id="CAJNYT010002128">
    <property type="protein sequence ID" value="CAF3448422.1"/>
    <property type="molecule type" value="Genomic_DNA"/>
</dbReference>
<dbReference type="Proteomes" id="UP000663833">
    <property type="component" value="Unassembled WGS sequence"/>
</dbReference>
<evidence type="ECO:0000313" key="12">
    <source>
        <dbReference type="EMBL" id="CAF4721665.1"/>
    </source>
</evidence>
<evidence type="ECO:0000313" key="9">
    <source>
        <dbReference type="EMBL" id="CAF4502486.1"/>
    </source>
</evidence>
<comment type="caution">
    <text evidence="12">The sequence shown here is derived from an EMBL/GenBank/DDBJ whole genome shotgun (WGS) entry which is preliminary data.</text>
</comment>
<dbReference type="InterPro" id="IPR001258">
    <property type="entry name" value="NHL_repeat"/>
</dbReference>
<dbReference type="Proteomes" id="UP000663848">
    <property type="component" value="Unassembled WGS sequence"/>
</dbReference>
<dbReference type="CDD" id="cd05819">
    <property type="entry name" value="NHL"/>
    <property type="match status" value="1"/>
</dbReference>
<feature type="repeat" description="NHL" evidence="4">
    <location>
        <begin position="275"/>
        <end position="306"/>
    </location>
</feature>
<dbReference type="Proteomes" id="UP000663869">
    <property type="component" value="Unassembled WGS sequence"/>
</dbReference>
<dbReference type="PANTHER" id="PTHR10680">
    <property type="entry name" value="PEPTIDYL-GLYCINE ALPHA-AMIDATING MONOOXYGENASE"/>
    <property type="match status" value="1"/>
</dbReference>
<proteinExistence type="predicted"/>
<evidence type="ECO:0000313" key="13">
    <source>
        <dbReference type="Proteomes" id="UP000663848"/>
    </source>
</evidence>
<dbReference type="Proteomes" id="UP000663862">
    <property type="component" value="Unassembled WGS sequence"/>
</dbReference>